<dbReference type="SUPFAM" id="SSF56112">
    <property type="entry name" value="Protein kinase-like (PK-like)"/>
    <property type="match status" value="1"/>
</dbReference>
<evidence type="ECO:0000256" key="1">
    <source>
        <dbReference type="SAM" id="MobiDB-lite"/>
    </source>
</evidence>
<dbReference type="GeneID" id="63781782"/>
<dbReference type="OrthoDB" id="20872at2759"/>
<dbReference type="Gene3D" id="1.10.510.10">
    <property type="entry name" value="Transferase(Phosphotransferase) domain 1"/>
    <property type="match status" value="1"/>
</dbReference>
<feature type="compositionally biased region" description="Polar residues" evidence="1">
    <location>
        <begin position="65"/>
        <end position="79"/>
    </location>
</feature>
<dbReference type="AlphaFoldDB" id="A0A1Y2DI18"/>
<gene>
    <name evidence="3" type="ORF">BCR38DRAFT_69952</name>
</gene>
<keyword evidence="3" id="KW-0418">Kinase</keyword>
<proteinExistence type="predicted"/>
<feature type="compositionally biased region" description="Basic and acidic residues" evidence="1">
    <location>
        <begin position="93"/>
        <end position="106"/>
    </location>
</feature>
<dbReference type="EMBL" id="MCFJ01000015">
    <property type="protein sequence ID" value="ORY58786.1"/>
    <property type="molecule type" value="Genomic_DNA"/>
</dbReference>
<dbReference type="Pfam" id="PF00069">
    <property type="entry name" value="Pkinase"/>
    <property type="match status" value="1"/>
</dbReference>
<dbReference type="PANTHER" id="PTHR24359:SF37">
    <property type="entry name" value="PROTEIN KINASE DOMAIN-CONTAINING PROTEIN"/>
    <property type="match status" value="1"/>
</dbReference>
<dbReference type="SMART" id="SM00220">
    <property type="entry name" value="S_TKc"/>
    <property type="match status" value="1"/>
</dbReference>
<dbReference type="GO" id="GO:0004674">
    <property type="term" value="F:protein serine/threonine kinase activity"/>
    <property type="evidence" value="ECO:0007669"/>
    <property type="project" value="TreeGrafter"/>
</dbReference>
<feature type="region of interest" description="Disordered" evidence="1">
    <location>
        <begin position="687"/>
        <end position="733"/>
    </location>
</feature>
<dbReference type="InParanoid" id="A0A1Y2DI18"/>
<feature type="compositionally biased region" description="Polar residues" evidence="1">
    <location>
        <begin position="10"/>
        <end position="23"/>
    </location>
</feature>
<feature type="region of interest" description="Disordered" evidence="1">
    <location>
        <begin position="65"/>
        <end position="109"/>
    </location>
</feature>
<dbReference type="STRING" id="1141098.A0A1Y2DI18"/>
<keyword evidence="3" id="KW-0808">Transferase</keyword>
<comment type="caution">
    <text evidence="3">The sequence shown here is derived from an EMBL/GenBank/DDBJ whole genome shotgun (WGS) entry which is preliminary data.</text>
</comment>
<feature type="domain" description="Protein kinase" evidence="2">
    <location>
        <begin position="317"/>
        <end position="646"/>
    </location>
</feature>
<accession>A0A1Y2DI18</accession>
<sequence>MALLQDGRNTESANISENGSSLTPLRPVSLEGPTSWRDQSPELILTHAEDPNDRRSFEQLYFAQTSATRSEADNSSTCRDNGDSAHLQQSSEQHARGTDPPEREQADGLSAAVGSGVQFDRQVELFDHIAVEANPSPLEDALHDAIREHPSKNGKKFIPIDKFDEIITRQNIYEELQSRRIFNSTKLLETCVKNVWDKSTYTDGSTSRPSLTTSRRKLFAVLILFGKPEWIISFIKDDLWDKDLPLRQNDETKQWFCQSKDRIRHIAFMNSWGHHYTWSFDNYQWLMLSPFFNMAGDKILFYPLDNRIALPLIEDDRNDEKDELRGGFGEVWRVKMHPAHHNYRSKNDAMSDCPSFAIKRLHTATKKGFDNEVDALKRFRNEDHVHLIKLLATYHYDGSYHLVFLWADGNLRNLWKEHPKPQPSHELASWVAEQCLGIAKGLKMIHNDEFKKSTLSTRDAQRIRGRHGDIKPENILWFRDSRNGDSNTMGVLKISDFGLSRWHRDDSNNPIYNQGLAVSRTYRAPEYDMKKPISQPWDVWALACLYLEFLTWYLCGWDAGNNEFDKLRLDEHKEEIKEDSFFTLRYIKDKSNYEARLKVCVGQLHNTEGCTNFIRDFLDFISLHMLRIGSEKRSESTEVVKKLEDLCEKCRDSIRYCTDSAIGQPRKRATNESDDYDAELMDYTDTMKDKIRSASSSKSEGERKAAGEPRPPVAASLAVKKMKWREHTKPDPY</sequence>
<name>A0A1Y2DI18_9PEZI</name>
<dbReference type="RefSeq" id="XP_040711598.1">
    <property type="nucleotide sequence ID" value="XM_040865570.1"/>
</dbReference>
<evidence type="ECO:0000313" key="3">
    <source>
        <dbReference type="EMBL" id="ORY58786.1"/>
    </source>
</evidence>
<dbReference type="CDD" id="cd00180">
    <property type="entry name" value="PKc"/>
    <property type="match status" value="1"/>
</dbReference>
<dbReference type="PANTHER" id="PTHR24359">
    <property type="entry name" value="SERINE/THREONINE-PROTEIN KINASE SBK1"/>
    <property type="match status" value="1"/>
</dbReference>
<protein>
    <submittedName>
        <fullName evidence="3">Kinase-like domain-containing protein</fullName>
    </submittedName>
</protein>
<organism evidence="3 4">
    <name type="scientific">Pseudomassariella vexata</name>
    <dbReference type="NCBI Taxonomy" id="1141098"/>
    <lineage>
        <taxon>Eukaryota</taxon>
        <taxon>Fungi</taxon>
        <taxon>Dikarya</taxon>
        <taxon>Ascomycota</taxon>
        <taxon>Pezizomycotina</taxon>
        <taxon>Sordariomycetes</taxon>
        <taxon>Xylariomycetidae</taxon>
        <taxon>Amphisphaeriales</taxon>
        <taxon>Pseudomassariaceae</taxon>
        <taxon>Pseudomassariella</taxon>
    </lineage>
</organism>
<dbReference type="PROSITE" id="PS50011">
    <property type="entry name" value="PROTEIN_KINASE_DOM"/>
    <property type="match status" value="1"/>
</dbReference>
<evidence type="ECO:0000313" key="4">
    <source>
        <dbReference type="Proteomes" id="UP000193689"/>
    </source>
</evidence>
<dbReference type="InterPro" id="IPR011009">
    <property type="entry name" value="Kinase-like_dom_sf"/>
</dbReference>
<reference evidence="3 4" key="1">
    <citation type="submission" date="2016-07" db="EMBL/GenBank/DDBJ databases">
        <title>Pervasive Adenine N6-methylation of Active Genes in Fungi.</title>
        <authorList>
            <consortium name="DOE Joint Genome Institute"/>
            <person name="Mondo S.J."/>
            <person name="Dannebaum R.O."/>
            <person name="Kuo R.C."/>
            <person name="Labutti K."/>
            <person name="Haridas S."/>
            <person name="Kuo A."/>
            <person name="Salamov A."/>
            <person name="Ahrendt S.R."/>
            <person name="Lipzen A."/>
            <person name="Sullivan W."/>
            <person name="Andreopoulos W.B."/>
            <person name="Clum A."/>
            <person name="Lindquist E."/>
            <person name="Daum C."/>
            <person name="Ramamoorthy G.K."/>
            <person name="Gryganskyi A."/>
            <person name="Culley D."/>
            <person name="Magnuson J.K."/>
            <person name="James T.Y."/>
            <person name="O'Malley M.A."/>
            <person name="Stajich J.E."/>
            <person name="Spatafora J.W."/>
            <person name="Visel A."/>
            <person name="Grigoriev I.V."/>
        </authorList>
    </citation>
    <scope>NUCLEOTIDE SEQUENCE [LARGE SCALE GENOMIC DNA]</scope>
    <source>
        <strain evidence="3 4">CBS 129021</strain>
    </source>
</reference>
<keyword evidence="4" id="KW-1185">Reference proteome</keyword>
<dbReference type="GO" id="GO:0005524">
    <property type="term" value="F:ATP binding"/>
    <property type="evidence" value="ECO:0007669"/>
    <property type="project" value="InterPro"/>
</dbReference>
<dbReference type="InterPro" id="IPR000719">
    <property type="entry name" value="Prot_kinase_dom"/>
</dbReference>
<dbReference type="Proteomes" id="UP000193689">
    <property type="component" value="Unassembled WGS sequence"/>
</dbReference>
<evidence type="ECO:0000259" key="2">
    <source>
        <dbReference type="PROSITE" id="PS50011"/>
    </source>
</evidence>
<feature type="region of interest" description="Disordered" evidence="1">
    <location>
        <begin position="1"/>
        <end position="51"/>
    </location>
</feature>